<accession>A0A2P5XX44</accession>
<gene>
    <name evidence="1" type="ORF">GOBAR_AA12751</name>
</gene>
<dbReference type="EMBL" id="KZ664094">
    <property type="protein sequence ID" value="PPS07891.1"/>
    <property type="molecule type" value="Genomic_DNA"/>
</dbReference>
<dbReference type="OrthoDB" id="1001780at2759"/>
<proteinExistence type="predicted"/>
<protein>
    <submittedName>
        <fullName evidence="1">Uncharacterized protein</fullName>
    </submittedName>
</protein>
<name>A0A2P5XX44_GOSBA</name>
<dbReference type="Proteomes" id="UP000239757">
    <property type="component" value="Unassembled WGS sequence"/>
</dbReference>
<sequence length="155" mass="17794">MEEPFNEIGFHSLEITDLGPIERGIGWRIGIGSVVNIWNDSWIPGPGDGRINCHNIDINYTTVDQLITSRHCTWKEDIVRAITDWDQADCILNIPLTKSKQADTMVGSMRVWVITQSRMVINYHYWTNYEYQMPILVACSKVIALYSIVGFTVTW</sequence>
<organism evidence="1 2">
    <name type="scientific">Gossypium barbadense</name>
    <name type="common">Sea Island cotton</name>
    <name type="synonym">Hibiscus barbadensis</name>
    <dbReference type="NCBI Taxonomy" id="3634"/>
    <lineage>
        <taxon>Eukaryota</taxon>
        <taxon>Viridiplantae</taxon>
        <taxon>Streptophyta</taxon>
        <taxon>Embryophyta</taxon>
        <taxon>Tracheophyta</taxon>
        <taxon>Spermatophyta</taxon>
        <taxon>Magnoliopsida</taxon>
        <taxon>eudicotyledons</taxon>
        <taxon>Gunneridae</taxon>
        <taxon>Pentapetalae</taxon>
        <taxon>rosids</taxon>
        <taxon>malvids</taxon>
        <taxon>Malvales</taxon>
        <taxon>Malvaceae</taxon>
        <taxon>Malvoideae</taxon>
        <taxon>Gossypium</taxon>
    </lineage>
</organism>
<evidence type="ECO:0000313" key="1">
    <source>
        <dbReference type="EMBL" id="PPS07891.1"/>
    </source>
</evidence>
<dbReference type="AlphaFoldDB" id="A0A2P5XX44"/>
<evidence type="ECO:0000313" key="2">
    <source>
        <dbReference type="Proteomes" id="UP000239757"/>
    </source>
</evidence>
<reference evidence="1 2" key="1">
    <citation type="submission" date="2015-01" db="EMBL/GenBank/DDBJ databases">
        <title>Genome of allotetraploid Gossypium barbadense reveals genomic plasticity and fiber elongation in cotton evolution.</title>
        <authorList>
            <person name="Chen X."/>
            <person name="Liu X."/>
            <person name="Zhao B."/>
            <person name="Zheng H."/>
            <person name="Hu Y."/>
            <person name="Lu G."/>
            <person name="Yang C."/>
            <person name="Chen J."/>
            <person name="Shan C."/>
            <person name="Zhang L."/>
            <person name="Zhou Y."/>
            <person name="Wang L."/>
            <person name="Guo W."/>
            <person name="Bai Y."/>
            <person name="Ruan J."/>
            <person name="Shangguan X."/>
            <person name="Mao Y."/>
            <person name="Jiang J."/>
            <person name="Zhu Y."/>
            <person name="Lei J."/>
            <person name="Kang H."/>
            <person name="Chen S."/>
            <person name="He X."/>
            <person name="Wang R."/>
            <person name="Wang Y."/>
            <person name="Chen J."/>
            <person name="Wang L."/>
            <person name="Yu S."/>
            <person name="Wang B."/>
            <person name="Wei J."/>
            <person name="Song S."/>
            <person name="Lu X."/>
            <person name="Gao Z."/>
            <person name="Gu W."/>
            <person name="Deng X."/>
            <person name="Ma D."/>
            <person name="Wang S."/>
            <person name="Liang W."/>
            <person name="Fang L."/>
            <person name="Cai C."/>
            <person name="Zhu X."/>
            <person name="Zhou B."/>
            <person name="Zhang Y."/>
            <person name="Chen Z."/>
            <person name="Xu S."/>
            <person name="Zhu R."/>
            <person name="Wang S."/>
            <person name="Zhang T."/>
            <person name="Zhao G."/>
        </authorList>
    </citation>
    <scope>NUCLEOTIDE SEQUENCE [LARGE SCALE GENOMIC DNA]</scope>
    <source>
        <strain evidence="2">cv. Xinhai21</strain>
        <tissue evidence="1">Leaf</tissue>
    </source>
</reference>